<protein>
    <submittedName>
        <fullName evidence="1">Uncharacterized protein</fullName>
    </submittedName>
</protein>
<evidence type="ECO:0000313" key="1">
    <source>
        <dbReference type="EMBL" id="CEM42333.1"/>
    </source>
</evidence>
<dbReference type="EMBL" id="CDMZ01002429">
    <property type="protein sequence ID" value="CEM42333.1"/>
    <property type="molecule type" value="Genomic_DNA"/>
</dbReference>
<reference evidence="1" key="1">
    <citation type="submission" date="2014-11" db="EMBL/GenBank/DDBJ databases">
        <authorList>
            <person name="Otto D Thomas"/>
            <person name="Naeem Raeece"/>
        </authorList>
    </citation>
    <scope>NUCLEOTIDE SEQUENCE</scope>
</reference>
<sequence>METFDHGPCAFVVLVGGDDPKVGGQLEEFFKETLDNESSTFKSVQWESPEFCLLLWYTIGGDGAVELVGVEFPRNRVIEDDAKTFVKTNLEHLRNKLWDAAGREGPAPGKRLRIQRELMNVGSFN</sequence>
<accession>A0A0G4HE74</accession>
<dbReference type="AlphaFoldDB" id="A0A0G4HE74"/>
<organism evidence="1">
    <name type="scientific">Chromera velia CCMP2878</name>
    <dbReference type="NCBI Taxonomy" id="1169474"/>
    <lineage>
        <taxon>Eukaryota</taxon>
        <taxon>Sar</taxon>
        <taxon>Alveolata</taxon>
        <taxon>Colpodellida</taxon>
        <taxon>Chromeraceae</taxon>
        <taxon>Chromera</taxon>
    </lineage>
</organism>
<proteinExistence type="predicted"/>
<gene>
    <name evidence="1" type="ORF">Cvel_6514</name>
</gene>
<name>A0A0G4HE74_9ALVE</name>
<dbReference type="VEuPathDB" id="CryptoDB:Cvel_6514"/>